<feature type="DNA-binding region" description="OmpR/PhoB-type" evidence="3">
    <location>
        <begin position="125"/>
        <end position="223"/>
    </location>
</feature>
<feature type="modified residue" description="4-aspartylphosphate" evidence="2">
    <location>
        <position position="52"/>
    </location>
</feature>
<comment type="caution">
    <text evidence="6">The sequence shown here is derived from an EMBL/GenBank/DDBJ whole genome shotgun (WGS) entry which is preliminary data.</text>
</comment>
<evidence type="ECO:0000313" key="6">
    <source>
        <dbReference type="EMBL" id="MBN8662085.1"/>
    </source>
</evidence>
<dbReference type="CDD" id="cd00383">
    <property type="entry name" value="trans_reg_C"/>
    <property type="match status" value="1"/>
</dbReference>
<dbReference type="Pfam" id="PF00486">
    <property type="entry name" value="Trans_reg_C"/>
    <property type="match status" value="1"/>
</dbReference>
<evidence type="ECO:0000256" key="3">
    <source>
        <dbReference type="PROSITE-ProRule" id="PRU01091"/>
    </source>
</evidence>
<dbReference type="SUPFAM" id="SSF52172">
    <property type="entry name" value="CheY-like"/>
    <property type="match status" value="1"/>
</dbReference>
<name>A0A8J7PNF1_9BACT</name>
<reference evidence="6" key="1">
    <citation type="submission" date="2021-02" db="EMBL/GenBank/DDBJ databases">
        <title>Genome-Resolved Metagenomics of a Microbial Community Performing Photosynthetic Biological Nutrient Removal.</title>
        <authorList>
            <person name="Mcdaniel E.A."/>
        </authorList>
    </citation>
    <scope>NUCLEOTIDE SEQUENCE</scope>
    <source>
        <strain evidence="6">UWPOB_OBS1</strain>
    </source>
</reference>
<dbReference type="Pfam" id="PF00072">
    <property type="entry name" value="Response_reg"/>
    <property type="match status" value="1"/>
</dbReference>
<organism evidence="6 7">
    <name type="scientific">Candidatus Obscuribacter phosphatis</name>
    <dbReference type="NCBI Taxonomy" id="1906157"/>
    <lineage>
        <taxon>Bacteria</taxon>
        <taxon>Bacillati</taxon>
        <taxon>Candidatus Melainabacteria</taxon>
        <taxon>Candidatus Obscuribacterales</taxon>
        <taxon>Candidatus Obscuribacteraceae</taxon>
        <taxon>Candidatus Obscuribacter</taxon>
    </lineage>
</organism>
<dbReference type="SMART" id="SM00448">
    <property type="entry name" value="REC"/>
    <property type="match status" value="1"/>
</dbReference>
<dbReference type="Gene3D" id="1.10.10.10">
    <property type="entry name" value="Winged helix-like DNA-binding domain superfamily/Winged helix DNA-binding domain"/>
    <property type="match status" value="1"/>
</dbReference>
<dbReference type="InterPro" id="IPR039420">
    <property type="entry name" value="WalR-like"/>
</dbReference>
<evidence type="ECO:0000256" key="1">
    <source>
        <dbReference type="ARBA" id="ARBA00023125"/>
    </source>
</evidence>
<dbReference type="AlphaFoldDB" id="A0A8J7PNF1"/>
<feature type="domain" description="OmpR/PhoB-type" evidence="5">
    <location>
        <begin position="125"/>
        <end position="223"/>
    </location>
</feature>
<dbReference type="GO" id="GO:0000976">
    <property type="term" value="F:transcription cis-regulatory region binding"/>
    <property type="evidence" value="ECO:0007669"/>
    <property type="project" value="TreeGrafter"/>
</dbReference>
<dbReference type="EMBL" id="JAFLCK010000030">
    <property type="protein sequence ID" value="MBN8662085.1"/>
    <property type="molecule type" value="Genomic_DNA"/>
</dbReference>
<dbReference type="PROSITE" id="PS50110">
    <property type="entry name" value="RESPONSE_REGULATORY"/>
    <property type="match status" value="1"/>
</dbReference>
<dbReference type="PROSITE" id="PS51755">
    <property type="entry name" value="OMPR_PHOB"/>
    <property type="match status" value="1"/>
</dbReference>
<dbReference type="PANTHER" id="PTHR48111">
    <property type="entry name" value="REGULATOR OF RPOS"/>
    <property type="match status" value="1"/>
</dbReference>
<evidence type="ECO:0000256" key="2">
    <source>
        <dbReference type="PROSITE-ProRule" id="PRU00169"/>
    </source>
</evidence>
<keyword evidence="1 3" id="KW-0238">DNA-binding</keyword>
<dbReference type="PANTHER" id="PTHR48111:SF36">
    <property type="entry name" value="TRANSCRIPTIONAL REGULATORY PROTEIN CUTR"/>
    <property type="match status" value="1"/>
</dbReference>
<dbReference type="Proteomes" id="UP000664277">
    <property type="component" value="Unassembled WGS sequence"/>
</dbReference>
<accession>A0A8J7PNF1</accession>
<evidence type="ECO:0000259" key="5">
    <source>
        <dbReference type="PROSITE" id="PS51755"/>
    </source>
</evidence>
<dbReference type="InterPro" id="IPR011006">
    <property type="entry name" value="CheY-like_superfamily"/>
</dbReference>
<evidence type="ECO:0000259" key="4">
    <source>
        <dbReference type="PROSITE" id="PS50110"/>
    </source>
</evidence>
<dbReference type="InterPro" id="IPR001789">
    <property type="entry name" value="Sig_transdc_resp-reg_receiver"/>
</dbReference>
<protein>
    <submittedName>
        <fullName evidence="6">Response regulator transcription factor</fullName>
    </submittedName>
</protein>
<dbReference type="InterPro" id="IPR036388">
    <property type="entry name" value="WH-like_DNA-bd_sf"/>
</dbReference>
<keyword evidence="2" id="KW-0597">Phosphoprotein</keyword>
<sequence>MAKILVVEDDADLARVVSRWLAVEGHTVDIAKDLTEARHFIETSEYELIILDRALPDGEGADLVKRFRAEGNPTPVLFLTGKRSIEERVEGLESGGDDYLTKPFHGKELMARVQALLRRPVKIASPSVKIGRLELVPERRSIKVDGNEVALVSREYALLEFLLKHPRELFPADRLLNQVWSDDSSVGVEALSSCIKRLRKKIDVDGSESFIKNVYGVGYGIFPQGEV</sequence>
<proteinExistence type="predicted"/>
<dbReference type="InterPro" id="IPR001867">
    <property type="entry name" value="OmpR/PhoB-type_DNA-bd"/>
</dbReference>
<dbReference type="SMART" id="SM00862">
    <property type="entry name" value="Trans_reg_C"/>
    <property type="match status" value="1"/>
</dbReference>
<dbReference type="GO" id="GO:0005829">
    <property type="term" value="C:cytosol"/>
    <property type="evidence" value="ECO:0007669"/>
    <property type="project" value="TreeGrafter"/>
</dbReference>
<dbReference type="GO" id="GO:0032993">
    <property type="term" value="C:protein-DNA complex"/>
    <property type="evidence" value="ECO:0007669"/>
    <property type="project" value="TreeGrafter"/>
</dbReference>
<feature type="domain" description="Response regulatory" evidence="4">
    <location>
        <begin position="3"/>
        <end position="117"/>
    </location>
</feature>
<gene>
    <name evidence="6" type="ORF">J0M35_17085</name>
</gene>
<dbReference type="Gene3D" id="3.40.50.2300">
    <property type="match status" value="1"/>
</dbReference>
<dbReference type="GO" id="GO:0006355">
    <property type="term" value="P:regulation of DNA-templated transcription"/>
    <property type="evidence" value="ECO:0007669"/>
    <property type="project" value="InterPro"/>
</dbReference>
<dbReference type="Gene3D" id="6.10.250.690">
    <property type="match status" value="1"/>
</dbReference>
<dbReference type="GO" id="GO:0000156">
    <property type="term" value="F:phosphorelay response regulator activity"/>
    <property type="evidence" value="ECO:0007669"/>
    <property type="project" value="TreeGrafter"/>
</dbReference>
<evidence type="ECO:0000313" key="7">
    <source>
        <dbReference type="Proteomes" id="UP000664277"/>
    </source>
</evidence>